<sequence length="131" mass="15180">MSASYISTTSFTTEKIIRHSLDNAMSTLEKLHKELTKKGYNFLRNYTIENYKFDFYCPVSKVAIEIDSYTHESYDIYNQDATKKLCIPSLGITVLRYTDYQILIDMDEILRNLKNNHVASSVTHTANKAIH</sequence>
<dbReference type="InterPro" id="IPR007569">
    <property type="entry name" value="DUF559"/>
</dbReference>
<organism evidence="2 3">
    <name type="scientific">Aquimarina hainanensis</name>
    <dbReference type="NCBI Taxonomy" id="1578017"/>
    <lineage>
        <taxon>Bacteria</taxon>
        <taxon>Pseudomonadati</taxon>
        <taxon>Bacteroidota</taxon>
        <taxon>Flavobacteriia</taxon>
        <taxon>Flavobacteriales</taxon>
        <taxon>Flavobacteriaceae</taxon>
        <taxon>Aquimarina</taxon>
    </lineage>
</organism>
<evidence type="ECO:0000259" key="1">
    <source>
        <dbReference type="Pfam" id="PF04480"/>
    </source>
</evidence>
<comment type="caution">
    <text evidence="2">The sequence shown here is derived from an EMBL/GenBank/DDBJ whole genome shotgun (WGS) entry which is preliminary data.</text>
</comment>
<evidence type="ECO:0000313" key="3">
    <source>
        <dbReference type="Proteomes" id="UP001597459"/>
    </source>
</evidence>
<gene>
    <name evidence="2" type="ORF">ACFSTE_11995</name>
</gene>
<dbReference type="InterPro" id="IPR047216">
    <property type="entry name" value="Endonuclease_DUF559_bact"/>
</dbReference>
<dbReference type="Pfam" id="PF04480">
    <property type="entry name" value="DUF559"/>
    <property type="match status" value="1"/>
</dbReference>
<dbReference type="GO" id="GO:0004519">
    <property type="term" value="F:endonuclease activity"/>
    <property type="evidence" value="ECO:0007669"/>
    <property type="project" value="UniProtKB-KW"/>
</dbReference>
<keyword evidence="3" id="KW-1185">Reference proteome</keyword>
<proteinExistence type="predicted"/>
<accession>A0ABW5N7X3</accession>
<keyword evidence="2" id="KW-0378">Hydrolase</keyword>
<protein>
    <submittedName>
        <fullName evidence="2">Endonuclease domain-containing protein</fullName>
    </submittedName>
</protein>
<dbReference type="PANTHER" id="PTHR38590">
    <property type="entry name" value="BLL0828 PROTEIN"/>
    <property type="match status" value="1"/>
</dbReference>
<dbReference type="SUPFAM" id="SSF52980">
    <property type="entry name" value="Restriction endonuclease-like"/>
    <property type="match status" value="1"/>
</dbReference>
<keyword evidence="2" id="KW-0255">Endonuclease</keyword>
<feature type="domain" description="DUF559" evidence="1">
    <location>
        <begin position="17"/>
        <end position="114"/>
    </location>
</feature>
<name>A0ABW5N7X3_9FLAO</name>
<dbReference type="EMBL" id="JBHULX010000021">
    <property type="protein sequence ID" value="MFD2591550.1"/>
    <property type="molecule type" value="Genomic_DNA"/>
</dbReference>
<dbReference type="Proteomes" id="UP001597459">
    <property type="component" value="Unassembled WGS sequence"/>
</dbReference>
<dbReference type="PANTHER" id="PTHR38590:SF1">
    <property type="entry name" value="BLL0828 PROTEIN"/>
    <property type="match status" value="1"/>
</dbReference>
<dbReference type="Gene3D" id="3.40.960.10">
    <property type="entry name" value="VSR Endonuclease"/>
    <property type="match status" value="1"/>
</dbReference>
<dbReference type="InterPro" id="IPR011335">
    <property type="entry name" value="Restrct_endonuc-II-like"/>
</dbReference>
<reference evidence="3" key="1">
    <citation type="journal article" date="2019" name="Int. J. Syst. Evol. Microbiol.">
        <title>The Global Catalogue of Microorganisms (GCM) 10K type strain sequencing project: providing services to taxonomists for standard genome sequencing and annotation.</title>
        <authorList>
            <consortium name="The Broad Institute Genomics Platform"/>
            <consortium name="The Broad Institute Genome Sequencing Center for Infectious Disease"/>
            <person name="Wu L."/>
            <person name="Ma J."/>
        </authorList>
    </citation>
    <scope>NUCLEOTIDE SEQUENCE [LARGE SCALE GENOMIC DNA]</scope>
    <source>
        <strain evidence="3">KCTC 42423</strain>
    </source>
</reference>
<keyword evidence="2" id="KW-0540">Nuclease</keyword>
<dbReference type="RefSeq" id="WP_378257090.1">
    <property type="nucleotide sequence ID" value="NZ_JBHSJV010000001.1"/>
</dbReference>
<evidence type="ECO:0000313" key="2">
    <source>
        <dbReference type="EMBL" id="MFD2591550.1"/>
    </source>
</evidence>